<keyword evidence="1" id="KW-0472">Membrane</keyword>
<keyword evidence="1" id="KW-0812">Transmembrane</keyword>
<keyword evidence="3" id="KW-1185">Reference proteome</keyword>
<evidence type="ECO:0000256" key="1">
    <source>
        <dbReference type="SAM" id="Phobius"/>
    </source>
</evidence>
<comment type="caution">
    <text evidence="2">The sequence shown here is derived from an EMBL/GenBank/DDBJ whole genome shotgun (WGS) entry which is preliminary data.</text>
</comment>
<keyword evidence="1" id="KW-1133">Transmembrane helix</keyword>
<protein>
    <submittedName>
        <fullName evidence="2">DUF3533 domain-containing protein</fullName>
    </submittedName>
</protein>
<proteinExistence type="predicted"/>
<gene>
    <name evidence="2" type="ORF">RM590_15810</name>
</gene>
<organism evidence="2 3">
    <name type="scientific">Streptomyces litchfieldiae</name>
    <dbReference type="NCBI Taxonomy" id="3075543"/>
    <lineage>
        <taxon>Bacteria</taxon>
        <taxon>Bacillati</taxon>
        <taxon>Actinomycetota</taxon>
        <taxon>Actinomycetes</taxon>
        <taxon>Kitasatosporales</taxon>
        <taxon>Streptomycetaceae</taxon>
        <taxon>Streptomyces</taxon>
    </lineage>
</organism>
<feature type="transmembrane region" description="Helical" evidence="1">
    <location>
        <begin position="248"/>
        <end position="269"/>
    </location>
</feature>
<accession>A0ABU2MR22</accession>
<sequence length="347" mass="34928">MDRISGYAIGEARGAVTPRAALLVLGVLLLHLAFITSYLGALHDPEPDRIPIAVVASGEARARTVARLDALPGRPLDASHAAEDADDARARVARRDIDGALIVGDSGTTDTLYVASGGGGALAQALTEVVGDAEAAEERSLRVEDVAPASAGDNRGLSAFYLVVGWCVGGYLCAAALAISAGARPATVARAVRRLVVLGGYSLAAGLAGAVIAGPVLDALPGRVIALAGLGALVVFATGAFTLAMQGLFGIVGVGLALLVIVVLGNPGAGGAYPYPLLPSFWQTIGPALIPGAGTWTARSLAYFDGQAVLGPLLVLALWAAAGTALTLFLAGLRTPARSPLDELSFV</sequence>
<dbReference type="RefSeq" id="WP_311705204.1">
    <property type="nucleotide sequence ID" value="NZ_JAVREL010000008.1"/>
</dbReference>
<dbReference type="Proteomes" id="UP001183246">
    <property type="component" value="Unassembled WGS sequence"/>
</dbReference>
<evidence type="ECO:0000313" key="2">
    <source>
        <dbReference type="EMBL" id="MDT0344072.1"/>
    </source>
</evidence>
<name>A0ABU2MR22_9ACTN</name>
<evidence type="ECO:0000313" key="3">
    <source>
        <dbReference type="Proteomes" id="UP001183246"/>
    </source>
</evidence>
<feature type="transmembrane region" description="Helical" evidence="1">
    <location>
        <begin position="20"/>
        <end position="41"/>
    </location>
</feature>
<feature type="transmembrane region" description="Helical" evidence="1">
    <location>
        <begin position="195"/>
        <end position="217"/>
    </location>
</feature>
<feature type="transmembrane region" description="Helical" evidence="1">
    <location>
        <begin position="309"/>
        <end position="331"/>
    </location>
</feature>
<feature type="transmembrane region" description="Helical" evidence="1">
    <location>
        <begin position="223"/>
        <end position="241"/>
    </location>
</feature>
<dbReference type="EMBL" id="JAVREL010000008">
    <property type="protein sequence ID" value="MDT0344072.1"/>
    <property type="molecule type" value="Genomic_DNA"/>
</dbReference>
<reference evidence="3" key="1">
    <citation type="submission" date="2023-07" db="EMBL/GenBank/DDBJ databases">
        <title>30 novel species of actinomycetes from the DSMZ collection.</title>
        <authorList>
            <person name="Nouioui I."/>
        </authorList>
    </citation>
    <scope>NUCLEOTIDE SEQUENCE [LARGE SCALE GENOMIC DNA]</scope>
    <source>
        <strain evidence="3">DSM 44938</strain>
    </source>
</reference>
<feature type="transmembrane region" description="Helical" evidence="1">
    <location>
        <begin position="159"/>
        <end position="183"/>
    </location>
</feature>